<evidence type="ECO:0000256" key="10">
    <source>
        <dbReference type="ARBA" id="ARBA00023224"/>
    </source>
</evidence>
<dbReference type="InterPro" id="IPR004090">
    <property type="entry name" value="Chemotax_Me-accpt_rcpt"/>
</dbReference>
<evidence type="ECO:0000256" key="3">
    <source>
        <dbReference type="ARBA" id="ARBA00022481"/>
    </source>
</evidence>
<dbReference type="PROSITE" id="PS50885">
    <property type="entry name" value="HAMP"/>
    <property type="match status" value="1"/>
</dbReference>
<comment type="caution">
    <text evidence="17">The sequence shown here is derived from an EMBL/GenBank/DDBJ whole genome shotgun (WGS) entry which is preliminary data.</text>
</comment>
<dbReference type="AlphaFoldDB" id="A0A158M0N7"/>
<evidence type="ECO:0000256" key="6">
    <source>
        <dbReference type="ARBA" id="ARBA00022692"/>
    </source>
</evidence>
<dbReference type="GO" id="GO:0097588">
    <property type="term" value="P:archaeal or bacterial-type flagellum-dependent cell motility"/>
    <property type="evidence" value="ECO:0007669"/>
    <property type="project" value="UniProtKB-KW"/>
</dbReference>
<dbReference type="Proteomes" id="UP000026682">
    <property type="component" value="Unassembled WGS sequence"/>
</dbReference>
<keyword evidence="3" id="KW-0488">Methylation</keyword>
<dbReference type="InterPro" id="IPR003122">
    <property type="entry name" value="Tar_rcpt_lig-bd"/>
</dbReference>
<dbReference type="GO" id="GO:0007165">
    <property type="term" value="P:signal transduction"/>
    <property type="evidence" value="ECO:0007669"/>
    <property type="project" value="UniProtKB-KW"/>
</dbReference>
<dbReference type="Pfam" id="PF00015">
    <property type="entry name" value="MCPsignal"/>
    <property type="match status" value="1"/>
</dbReference>
<evidence type="ECO:0000256" key="5">
    <source>
        <dbReference type="ARBA" id="ARBA00022519"/>
    </source>
</evidence>
<dbReference type="EMBL" id="JFZZ01000130">
    <property type="protein sequence ID" value="KAK87775.1"/>
    <property type="molecule type" value="Genomic_DNA"/>
</dbReference>
<keyword evidence="10 12" id="KW-0807">Transducer</keyword>
<dbReference type="InterPro" id="IPR004089">
    <property type="entry name" value="MCPsignal_dom"/>
</dbReference>
<dbReference type="STRING" id="35814.BBB42_09730"/>
<comment type="similarity">
    <text evidence="11">Belongs to the methyl-accepting chemotaxis (MCP) protein family.</text>
</comment>
<dbReference type="SMART" id="SM00283">
    <property type="entry name" value="MA"/>
    <property type="match status" value="1"/>
</dbReference>
<keyword evidence="5" id="KW-0997">Cell inner membrane</keyword>
<dbReference type="PROSITE" id="PS50111">
    <property type="entry name" value="CHEMOTAXIS_TRANSDUC_2"/>
    <property type="match status" value="1"/>
</dbReference>
<dbReference type="Pfam" id="PF00672">
    <property type="entry name" value="HAMP"/>
    <property type="match status" value="1"/>
</dbReference>
<dbReference type="GO" id="GO:0006935">
    <property type="term" value="P:chemotaxis"/>
    <property type="evidence" value="ECO:0007669"/>
    <property type="project" value="UniProtKB-KW"/>
</dbReference>
<comment type="subcellular location">
    <subcellularLocation>
        <location evidence="1">Cell inner membrane</location>
        <topology evidence="1">Multi-pass membrane protein</topology>
    </subcellularLocation>
</comment>
<dbReference type="Pfam" id="PF20560">
    <property type="entry name" value="MotA_N"/>
    <property type="match status" value="1"/>
</dbReference>
<dbReference type="PANTHER" id="PTHR43531:SF14">
    <property type="entry name" value="METHYL-ACCEPTING CHEMOTAXIS PROTEIN I-RELATED"/>
    <property type="match status" value="1"/>
</dbReference>
<evidence type="ECO:0000256" key="8">
    <source>
        <dbReference type="ARBA" id="ARBA00022989"/>
    </source>
</evidence>
<dbReference type="Gene3D" id="1.10.287.950">
    <property type="entry name" value="Methyl-accepting chemotaxis protein"/>
    <property type="match status" value="1"/>
</dbReference>
<evidence type="ECO:0000256" key="12">
    <source>
        <dbReference type="PROSITE-ProRule" id="PRU00284"/>
    </source>
</evidence>
<evidence type="ECO:0000256" key="9">
    <source>
        <dbReference type="ARBA" id="ARBA00023136"/>
    </source>
</evidence>
<accession>A0A158M0N7</accession>
<evidence type="ECO:0000256" key="4">
    <source>
        <dbReference type="ARBA" id="ARBA00022500"/>
    </source>
</evidence>
<dbReference type="CDD" id="cd06225">
    <property type="entry name" value="HAMP"/>
    <property type="match status" value="1"/>
</dbReference>
<feature type="domain" description="Methyl-accepting transducer" evidence="15">
    <location>
        <begin position="447"/>
        <end position="659"/>
    </location>
</feature>
<feature type="coiled-coil region" evidence="13">
    <location>
        <begin position="466"/>
        <end position="500"/>
    </location>
</feature>
<keyword evidence="8 14" id="KW-1133">Transmembrane helix</keyword>
<dbReference type="PATRIC" id="fig|1331206.3.peg.3151"/>
<gene>
    <name evidence="17" type="ORF">L497_1269</name>
</gene>
<keyword evidence="6 14" id="KW-0812">Transmembrane</keyword>
<dbReference type="InterPro" id="IPR051310">
    <property type="entry name" value="MCP_chemotaxis"/>
</dbReference>
<dbReference type="FunFam" id="1.10.287.950:FF:000001">
    <property type="entry name" value="Methyl-accepting chemotaxis sensory transducer"/>
    <property type="match status" value="1"/>
</dbReference>
<dbReference type="PRINTS" id="PR00260">
    <property type="entry name" value="CHEMTRNSDUCR"/>
</dbReference>
<proteinExistence type="inferred from homology"/>
<evidence type="ECO:0000313" key="17">
    <source>
        <dbReference type="EMBL" id="KAK87775.1"/>
    </source>
</evidence>
<evidence type="ECO:0000256" key="1">
    <source>
        <dbReference type="ARBA" id="ARBA00004429"/>
    </source>
</evidence>
<keyword evidence="13" id="KW-0175">Coiled coil</keyword>
<keyword evidence="7" id="KW-0283">Flagellar rotation</keyword>
<evidence type="ECO:0000259" key="15">
    <source>
        <dbReference type="PROSITE" id="PS50111"/>
    </source>
</evidence>
<evidence type="ECO:0000256" key="7">
    <source>
        <dbReference type="ARBA" id="ARBA00022779"/>
    </source>
</evidence>
<keyword evidence="4" id="KW-0145">Chemotaxis</keyword>
<name>A0A158M0N7_9BORD</name>
<dbReference type="InterPro" id="IPR046786">
    <property type="entry name" value="MotA_N"/>
</dbReference>
<dbReference type="SUPFAM" id="SSF47170">
    <property type="entry name" value="Aspartate receptor, ligand-binding domain"/>
    <property type="match status" value="1"/>
</dbReference>
<feature type="transmembrane region" description="Helical" evidence="14">
    <location>
        <begin position="365"/>
        <end position="388"/>
    </location>
</feature>
<dbReference type="GO" id="GO:0005886">
    <property type="term" value="C:plasma membrane"/>
    <property type="evidence" value="ECO:0007669"/>
    <property type="project" value="UniProtKB-SubCell"/>
</dbReference>
<dbReference type="SMART" id="SM00304">
    <property type="entry name" value="HAMP"/>
    <property type="match status" value="1"/>
</dbReference>
<protein>
    <submittedName>
        <fullName evidence="17">Methyl-accepting chemotaxis protein signaling domain protein</fullName>
    </submittedName>
</protein>
<keyword evidence="9 14" id="KW-0472">Membrane</keyword>
<feature type="transmembrane region" description="Helical" evidence="14">
    <location>
        <begin position="20"/>
        <end position="40"/>
    </location>
</feature>
<evidence type="ECO:0000256" key="14">
    <source>
        <dbReference type="SAM" id="Phobius"/>
    </source>
</evidence>
<dbReference type="PANTHER" id="PTHR43531">
    <property type="entry name" value="PROTEIN ICFG"/>
    <property type="match status" value="1"/>
</dbReference>
<dbReference type="InterPro" id="IPR035440">
    <property type="entry name" value="4HB_MCP_dom_sf"/>
</dbReference>
<dbReference type="SUPFAM" id="SSF58104">
    <property type="entry name" value="Methyl-accepting chemotaxis protein (MCP) signaling domain"/>
    <property type="match status" value="1"/>
</dbReference>
<evidence type="ECO:0000259" key="16">
    <source>
        <dbReference type="PROSITE" id="PS50885"/>
    </source>
</evidence>
<evidence type="ECO:0000256" key="13">
    <source>
        <dbReference type="SAM" id="Coils"/>
    </source>
</evidence>
<dbReference type="Pfam" id="PF02203">
    <property type="entry name" value="TarH"/>
    <property type="match status" value="1"/>
</dbReference>
<feature type="domain" description="HAMP" evidence="16">
    <location>
        <begin position="390"/>
        <end position="442"/>
    </location>
</feature>
<evidence type="ECO:0000256" key="2">
    <source>
        <dbReference type="ARBA" id="ARBA00022475"/>
    </source>
</evidence>
<dbReference type="Gene3D" id="1.20.120.30">
    <property type="entry name" value="Aspartate receptor, ligand-binding domain"/>
    <property type="match status" value="1"/>
</dbReference>
<dbReference type="InterPro" id="IPR003660">
    <property type="entry name" value="HAMP_dom"/>
</dbReference>
<reference evidence="17 18" key="1">
    <citation type="submission" date="2014-03" db="EMBL/GenBank/DDBJ databases">
        <title>Genome sequence of Bordetella holmseii.</title>
        <authorList>
            <person name="Harvill E."/>
            <person name="Goodfield L.L."/>
            <person name="Ivanov Y."/>
            <person name="Meyer J.A."/>
            <person name="Newth C."/>
            <person name="Cassiday P."/>
            <person name="Tondella M.L."/>
            <person name="Liao P."/>
            <person name="Zimmerman J."/>
            <person name="Meert K."/>
            <person name="Wessel D."/>
            <person name="Berger J."/>
            <person name="Dean J.M."/>
            <person name="Holubkov R."/>
            <person name="Burr J."/>
            <person name="Liu T."/>
            <person name="Brinkac L.M."/>
            <person name="Sanka R."/>
            <person name="Kim M."/>
            <person name="Losada L."/>
        </authorList>
    </citation>
    <scope>NUCLEOTIDE SEQUENCE [LARGE SCALE GENOMIC DNA]</scope>
    <source>
        <strain evidence="17 18">CDC-H585-BH</strain>
    </source>
</reference>
<dbReference type="CDD" id="cd11386">
    <property type="entry name" value="MCP_signal"/>
    <property type="match status" value="1"/>
</dbReference>
<dbReference type="GO" id="GO:0004888">
    <property type="term" value="F:transmembrane signaling receptor activity"/>
    <property type="evidence" value="ECO:0007669"/>
    <property type="project" value="InterPro"/>
</dbReference>
<sequence>MVIIAVVGSFVGLGGHLGALYQPFELTLIAGAAIGAFLAGNSRKSLILVRQAIPWAFKSAPYSKDLYMELMALLYVLLNKARREGLMAIESHIEDPSSSPVFNEYPRIMKDPKLMEFITDYLRIMISGNMSSFEIETLMDEEIETFRHEREVPTHALQQVADGLPAFGIVAAVLGVIKALAAVDQPPAVLGVLSLRVSNGTLEDVRQTQPLVDSASRLATAAKDTVDGLGRVGVAHYGEIVRSIGQPVLPQPGLSPEAAGLLDRAKAALNRAQAEAEHFRGLPRPDSARDSLQAVEATYLALVSQVLDPMIVALGKGDMATYQGLLGTRLDASEAAFVQAIAGFDFWRAGEFLSAYDAGRQRYRLVLMAVAAGGALAALLIVMTYLFLRRRVLQPLRAAGSHFDRIAGGDLTARVEVRSGNEIGQLFGSLKRMQESLTRTVSSVRRGVEEINVGAREISAGNTDLSSRTEEQAASLEQTAASMEELASTVRQNADNARQANQLAASASDVAQRGGSAVSEVVQTMQGISASSRKISEIVSVIDGIAFQTNILALNAAVEAARAGEQGKGFAVVAGEVRSLAQRSAQAAKEIKGLIEDSVGKVSAGSQQVERAGATMQEIVASVRRVTDIMGEISAASQEQSSGIEQVNRAVTQMDEVTQ</sequence>
<evidence type="ECO:0000313" key="18">
    <source>
        <dbReference type="Proteomes" id="UP000026682"/>
    </source>
</evidence>
<organism evidence="17 18">
    <name type="scientific">Bordetella holmesii CDC-H585-BH</name>
    <dbReference type="NCBI Taxonomy" id="1331206"/>
    <lineage>
        <taxon>Bacteria</taxon>
        <taxon>Pseudomonadati</taxon>
        <taxon>Pseudomonadota</taxon>
        <taxon>Betaproteobacteria</taxon>
        <taxon>Burkholderiales</taxon>
        <taxon>Alcaligenaceae</taxon>
        <taxon>Bordetella</taxon>
    </lineage>
</organism>
<evidence type="ECO:0000256" key="11">
    <source>
        <dbReference type="ARBA" id="ARBA00029447"/>
    </source>
</evidence>
<keyword evidence="2" id="KW-1003">Cell membrane</keyword>